<comment type="caution">
    <text evidence="8">The sequence shown here is derived from an EMBL/GenBank/DDBJ whole genome shotgun (WGS) entry which is preliminary data.</text>
</comment>
<gene>
    <name evidence="8" type="ORF">BST99_03540</name>
</gene>
<keyword evidence="4 7" id="KW-1133">Transmembrane helix</keyword>
<evidence type="ECO:0000256" key="2">
    <source>
        <dbReference type="ARBA" id="ARBA00022475"/>
    </source>
</evidence>
<dbReference type="OrthoDB" id="1096108at2"/>
<evidence type="ECO:0000256" key="7">
    <source>
        <dbReference type="SAM" id="Phobius"/>
    </source>
</evidence>
<dbReference type="GO" id="GO:0043190">
    <property type="term" value="C:ATP-binding cassette (ABC) transporter complex"/>
    <property type="evidence" value="ECO:0007669"/>
    <property type="project" value="TreeGrafter"/>
</dbReference>
<feature type="transmembrane region" description="Helical" evidence="7">
    <location>
        <begin position="12"/>
        <end position="36"/>
    </location>
</feature>
<evidence type="ECO:0000313" key="8">
    <source>
        <dbReference type="EMBL" id="PQJ14929.1"/>
    </source>
</evidence>
<protein>
    <recommendedName>
        <fullName evidence="10">Permease</fullName>
    </recommendedName>
</protein>
<keyword evidence="3 7" id="KW-0812">Transmembrane</keyword>
<dbReference type="Proteomes" id="UP000239366">
    <property type="component" value="Unassembled WGS sequence"/>
</dbReference>
<dbReference type="RefSeq" id="WP_105000572.1">
    <property type="nucleotide sequence ID" value="NZ_MQVX01000001.1"/>
</dbReference>
<feature type="transmembrane region" description="Helical" evidence="7">
    <location>
        <begin position="102"/>
        <end position="122"/>
    </location>
</feature>
<keyword evidence="2" id="KW-1003">Cell membrane</keyword>
<comment type="subcellular location">
    <subcellularLocation>
        <location evidence="1">Cell membrane</location>
        <topology evidence="1">Multi-pass membrane protein</topology>
    </subcellularLocation>
</comment>
<sequence length="685" mass="78469">MKLLDRYILTRFLFNFFSSFAILLFIFIFQTIWLFISELAGKDLDLGIIIKFVINYLPTLIDKILPLTVLLSSILTFGNFAENYEFAAMKASGFSLQRAMRSLVIFCCILGVGTFFLANDIIPRSEQKTYSMRRNIAKLKPTAVIVEGVFTDIQGSDMNIKVEKKSGPDDQYLEDVIIHQKAANQQNTTVIRAKNGELISSKTSDLIQLILYDGYYYQDVQPTKPKEKRKRPFARAYFDTYTKNIDVSSLNDKDLEKETGQTTDKMKNVSRLRKDIDSLRENNVKQVKAVSKNITIRMGAFPVKTVDSTYQNKKKVKAEPLPMDSILAAKDLLELLPEWKRTQVLNSAKANVTNVINTVNIKKEELEKRFEIYNRHILTMNKKYAFAFSCIILFFVGAPLGAIIRKGGLGLPMVIAILLFLTYHFIGVAAENAAKKGAINPALGAWLSTLIMMPFGIYLTKRATADRGLMNISNKLAPLLKFFKRKKEEEETVEEEDQSLTELFQASQEFVVDTQSEAFEKLHPLPNHQLEDVVQNFEQFEYPEDFRFMAIKILEKRGVGLDDLKQKAKLVNNRYQQCKLFIERFKRSTLYGSISWFLTMVGLILGGVLKDEKAQIIIIGVLIILLIVLYYNLIRSLAQHRKIYDLAQRKAPNNAFVLLLVGIPFFIAYHWMTLKDLKEVSKQIR</sequence>
<dbReference type="GO" id="GO:0015920">
    <property type="term" value="P:lipopolysaccharide transport"/>
    <property type="evidence" value="ECO:0007669"/>
    <property type="project" value="TreeGrafter"/>
</dbReference>
<feature type="transmembrane region" description="Helical" evidence="7">
    <location>
        <begin position="64"/>
        <end position="81"/>
    </location>
</feature>
<evidence type="ECO:0008006" key="10">
    <source>
        <dbReference type="Google" id="ProtNLM"/>
    </source>
</evidence>
<feature type="transmembrane region" description="Helical" evidence="7">
    <location>
        <begin position="384"/>
        <end position="404"/>
    </location>
</feature>
<feature type="coiled-coil region" evidence="6">
    <location>
        <begin position="349"/>
        <end position="383"/>
    </location>
</feature>
<keyword evidence="5 7" id="KW-0472">Membrane</keyword>
<feature type="transmembrane region" description="Helical" evidence="7">
    <location>
        <begin position="411"/>
        <end position="430"/>
    </location>
</feature>
<dbReference type="Pfam" id="PF03739">
    <property type="entry name" value="LptF_LptG"/>
    <property type="match status" value="1"/>
</dbReference>
<reference evidence="9" key="1">
    <citation type="submission" date="2016-11" db="EMBL/GenBank/DDBJ databases">
        <title>Trade-off between light-utilization and light-protection in marine flavobacteria.</title>
        <authorList>
            <person name="Kumagai Y."/>
            <person name="Yoshizawa S."/>
            <person name="Kogure K."/>
        </authorList>
    </citation>
    <scope>NUCLEOTIDE SEQUENCE [LARGE SCALE GENOMIC DNA]</scope>
    <source>
        <strain evidence="9">SG-18</strain>
    </source>
</reference>
<proteinExistence type="predicted"/>
<organism evidence="8 9">
    <name type="scientific">Aureicoccus marinus</name>
    <dbReference type="NCBI Taxonomy" id="754435"/>
    <lineage>
        <taxon>Bacteria</taxon>
        <taxon>Pseudomonadati</taxon>
        <taxon>Bacteroidota</taxon>
        <taxon>Flavobacteriia</taxon>
        <taxon>Flavobacteriales</taxon>
        <taxon>Flavobacteriaceae</taxon>
        <taxon>Aureicoccus</taxon>
    </lineage>
</organism>
<evidence type="ECO:0000256" key="1">
    <source>
        <dbReference type="ARBA" id="ARBA00004651"/>
    </source>
</evidence>
<evidence type="ECO:0000256" key="5">
    <source>
        <dbReference type="ARBA" id="ARBA00023136"/>
    </source>
</evidence>
<evidence type="ECO:0000256" key="4">
    <source>
        <dbReference type="ARBA" id="ARBA00022989"/>
    </source>
</evidence>
<evidence type="ECO:0000256" key="6">
    <source>
        <dbReference type="SAM" id="Coils"/>
    </source>
</evidence>
<feature type="transmembrane region" description="Helical" evidence="7">
    <location>
        <begin position="655"/>
        <end position="672"/>
    </location>
</feature>
<name>A0A2S7T4S6_9FLAO</name>
<feature type="transmembrane region" description="Helical" evidence="7">
    <location>
        <begin position="615"/>
        <end position="634"/>
    </location>
</feature>
<dbReference type="InterPro" id="IPR005495">
    <property type="entry name" value="LptG/LptF_permease"/>
</dbReference>
<dbReference type="AlphaFoldDB" id="A0A2S7T4S6"/>
<evidence type="ECO:0000256" key="3">
    <source>
        <dbReference type="ARBA" id="ARBA00022692"/>
    </source>
</evidence>
<dbReference type="EMBL" id="MQVX01000001">
    <property type="protein sequence ID" value="PQJ14929.1"/>
    <property type="molecule type" value="Genomic_DNA"/>
</dbReference>
<dbReference type="PANTHER" id="PTHR33529">
    <property type="entry name" value="SLR0882 PROTEIN-RELATED"/>
    <property type="match status" value="1"/>
</dbReference>
<accession>A0A2S7T4S6</accession>
<keyword evidence="6" id="KW-0175">Coiled coil</keyword>
<feature type="transmembrane region" description="Helical" evidence="7">
    <location>
        <begin position="442"/>
        <end position="460"/>
    </location>
</feature>
<keyword evidence="9" id="KW-1185">Reference proteome</keyword>
<dbReference type="PANTHER" id="PTHR33529:SF6">
    <property type="entry name" value="YJGP_YJGQ FAMILY PERMEASE"/>
    <property type="match status" value="1"/>
</dbReference>
<feature type="transmembrane region" description="Helical" evidence="7">
    <location>
        <begin position="589"/>
        <end position="609"/>
    </location>
</feature>
<evidence type="ECO:0000313" key="9">
    <source>
        <dbReference type="Proteomes" id="UP000239366"/>
    </source>
</evidence>